<dbReference type="EMBL" id="AP014936">
    <property type="protein sequence ID" value="BAU47813.1"/>
    <property type="molecule type" value="Genomic_DNA"/>
</dbReference>
<dbReference type="RefSeq" id="WP_096460241.1">
    <property type="nucleotide sequence ID" value="NZ_AP014936.1"/>
</dbReference>
<organism evidence="2 3">
    <name type="scientific">Sulfurifustis variabilis</name>
    <dbReference type="NCBI Taxonomy" id="1675686"/>
    <lineage>
        <taxon>Bacteria</taxon>
        <taxon>Pseudomonadati</taxon>
        <taxon>Pseudomonadota</taxon>
        <taxon>Gammaproteobacteria</taxon>
        <taxon>Acidiferrobacterales</taxon>
        <taxon>Acidiferrobacteraceae</taxon>
        <taxon>Sulfurifustis</taxon>
    </lineage>
</organism>
<keyword evidence="3" id="KW-1185">Reference proteome</keyword>
<dbReference type="OrthoDB" id="1551288at2"/>
<reference evidence="2 3" key="1">
    <citation type="submission" date="2015-08" db="EMBL/GenBank/DDBJ databases">
        <title>Complete genome sequence of Sulfurifustis variabilis.</title>
        <authorList>
            <person name="Miura A."/>
            <person name="Kojima H."/>
            <person name="Fukui M."/>
        </authorList>
    </citation>
    <scope>NUCLEOTIDE SEQUENCE [LARGE SCALE GENOMIC DNA]</scope>
    <source>
        <strain evidence="3">skN76</strain>
    </source>
</reference>
<evidence type="ECO:0000313" key="2">
    <source>
        <dbReference type="EMBL" id="BAU47813.1"/>
    </source>
</evidence>
<gene>
    <name evidence="2" type="ORF">SVA_1238</name>
</gene>
<evidence type="ECO:0000256" key="1">
    <source>
        <dbReference type="SAM" id="SignalP"/>
    </source>
</evidence>
<dbReference type="AlphaFoldDB" id="A0A1B4V2P4"/>
<evidence type="ECO:0000313" key="3">
    <source>
        <dbReference type="Proteomes" id="UP000218899"/>
    </source>
</evidence>
<keyword evidence="1" id="KW-0732">Signal</keyword>
<dbReference type="KEGG" id="sva:SVA_1238"/>
<dbReference type="InterPro" id="IPR018740">
    <property type="entry name" value="DUF2282_membr"/>
</dbReference>
<feature type="signal peptide" evidence="1">
    <location>
        <begin position="1"/>
        <end position="27"/>
    </location>
</feature>
<proteinExistence type="predicted"/>
<dbReference type="Proteomes" id="UP000218899">
    <property type="component" value="Chromosome"/>
</dbReference>
<name>A0A1B4V2P4_9GAMM</name>
<dbReference type="Pfam" id="PF10048">
    <property type="entry name" value="DUF2282"/>
    <property type="match status" value="1"/>
</dbReference>
<feature type="chain" id="PRO_5008571123" evidence="1">
    <location>
        <begin position="28"/>
        <end position="87"/>
    </location>
</feature>
<protein>
    <submittedName>
        <fullName evidence="2">Signal peptidase</fullName>
    </submittedName>
</protein>
<sequence length="87" mass="8776">MKPMNPLILGAVTSVLALGLNAGTVAAESKNIEQCYGVVKAGKNDCQTATSACAGTSARDGQKDAWVAVPKGTCEKLVNGSLKPAKG</sequence>
<accession>A0A1B4V2P4</accession>